<evidence type="ECO:0000313" key="2">
    <source>
        <dbReference type="Proteomes" id="UP001596020"/>
    </source>
</evidence>
<organism evidence="1 2">
    <name type="scientific">Falsiporphyromonas endometrii</name>
    <dbReference type="NCBI Taxonomy" id="1387297"/>
    <lineage>
        <taxon>Bacteria</taxon>
        <taxon>Pseudomonadati</taxon>
        <taxon>Bacteroidota</taxon>
        <taxon>Bacteroidia</taxon>
        <taxon>Bacteroidales</taxon>
        <taxon>Porphyromonadaceae</taxon>
        <taxon>Falsiporphyromonas</taxon>
    </lineage>
</organism>
<comment type="caution">
    <text evidence="1">The sequence shown here is derived from an EMBL/GenBank/DDBJ whole genome shotgun (WGS) entry which is preliminary data.</text>
</comment>
<keyword evidence="2" id="KW-1185">Reference proteome</keyword>
<dbReference type="RefSeq" id="WP_380077823.1">
    <property type="nucleotide sequence ID" value="NZ_JBHSGO010000048.1"/>
</dbReference>
<dbReference type="EMBL" id="JBHSGO010000048">
    <property type="protein sequence ID" value="MFC4665566.1"/>
    <property type="molecule type" value="Genomic_DNA"/>
</dbReference>
<evidence type="ECO:0000313" key="1">
    <source>
        <dbReference type="EMBL" id="MFC4665566.1"/>
    </source>
</evidence>
<dbReference type="Proteomes" id="UP001596020">
    <property type="component" value="Unassembled WGS sequence"/>
</dbReference>
<accession>A0ABV9K7D5</accession>
<gene>
    <name evidence="1" type="ORF">ACFO3G_02890</name>
</gene>
<sequence>MDIGIFLTILLTIISLGGWLLQEGRISLISWDRFILTNSLFTWAAKLVLKHLCLLNTVISIDTQKATQTTLIQPQNHKFEG</sequence>
<reference evidence="2" key="1">
    <citation type="journal article" date="2019" name="Int. J. Syst. Evol. Microbiol.">
        <title>The Global Catalogue of Microorganisms (GCM) 10K type strain sequencing project: providing services to taxonomists for standard genome sequencing and annotation.</title>
        <authorList>
            <consortium name="The Broad Institute Genomics Platform"/>
            <consortium name="The Broad Institute Genome Sequencing Center for Infectious Disease"/>
            <person name="Wu L."/>
            <person name="Ma J."/>
        </authorList>
    </citation>
    <scope>NUCLEOTIDE SEQUENCE [LARGE SCALE GENOMIC DNA]</scope>
    <source>
        <strain evidence="2">CGMCC 4.7357</strain>
    </source>
</reference>
<protein>
    <submittedName>
        <fullName evidence="1">Uncharacterized protein</fullName>
    </submittedName>
</protein>
<name>A0ABV9K7D5_9PORP</name>
<proteinExistence type="predicted"/>